<reference evidence="2" key="2">
    <citation type="submission" date="2021-04" db="EMBL/GenBank/DDBJ databases">
        <authorList>
            <person name="Gilroy R."/>
        </authorList>
    </citation>
    <scope>NUCLEOTIDE SEQUENCE</scope>
    <source>
        <strain evidence="2">ChiHjej13B12-24818</strain>
    </source>
</reference>
<evidence type="ECO:0000256" key="1">
    <source>
        <dbReference type="SAM" id="MobiDB-lite"/>
    </source>
</evidence>
<gene>
    <name evidence="2" type="ORF">H9786_13995</name>
</gene>
<accession>A0A9D2LG14</accession>
<comment type="caution">
    <text evidence="2">The sequence shown here is derived from an EMBL/GenBank/DDBJ whole genome shotgun (WGS) entry which is preliminary data.</text>
</comment>
<name>A0A9D2LG14_9MICO</name>
<sequence length="220" mass="22660">MPTTSPHLIPVPRHAGPAPPPGAPCTAWSVHAADLAADVAGLVHEWGWTPTAQALEAEGQLVQLLPGIFAPPNLLDSPIDRVISLGCAIGSRLRPHHVVAGASAAWVNVGGPPPAPAELLSMAHRSTVAGAVIRHAQLRAGDVETIGGAPVTVPARTAADLLRFERAPDSLDLVGRLLDEGHVTAERVSARLAAMHRHPGSRAAGARLVHVLAARSARAA</sequence>
<evidence type="ECO:0008006" key="4">
    <source>
        <dbReference type="Google" id="ProtNLM"/>
    </source>
</evidence>
<dbReference type="AlphaFoldDB" id="A0A9D2LG14"/>
<reference evidence="2" key="1">
    <citation type="journal article" date="2021" name="PeerJ">
        <title>Extensive microbial diversity within the chicken gut microbiome revealed by metagenomics and culture.</title>
        <authorList>
            <person name="Gilroy R."/>
            <person name="Ravi A."/>
            <person name="Getino M."/>
            <person name="Pursley I."/>
            <person name="Horton D.L."/>
            <person name="Alikhan N.F."/>
            <person name="Baker D."/>
            <person name="Gharbi K."/>
            <person name="Hall N."/>
            <person name="Watson M."/>
            <person name="Adriaenssens E.M."/>
            <person name="Foster-Nyarko E."/>
            <person name="Jarju S."/>
            <person name="Secka A."/>
            <person name="Antonio M."/>
            <person name="Oren A."/>
            <person name="Chaudhuri R.R."/>
            <person name="La Ragione R."/>
            <person name="Hildebrand F."/>
            <person name="Pallen M.J."/>
        </authorList>
    </citation>
    <scope>NUCLEOTIDE SEQUENCE</scope>
    <source>
        <strain evidence="2">ChiHjej13B12-24818</strain>
    </source>
</reference>
<evidence type="ECO:0000313" key="3">
    <source>
        <dbReference type="Proteomes" id="UP000823823"/>
    </source>
</evidence>
<protein>
    <recommendedName>
        <fullName evidence="4">AbiEi antitoxin C-terminal domain-containing protein</fullName>
    </recommendedName>
</protein>
<dbReference type="EMBL" id="DWZH01000107">
    <property type="protein sequence ID" value="HJB11605.1"/>
    <property type="molecule type" value="Genomic_DNA"/>
</dbReference>
<proteinExistence type="predicted"/>
<feature type="region of interest" description="Disordered" evidence="1">
    <location>
        <begin position="1"/>
        <end position="22"/>
    </location>
</feature>
<organism evidence="2 3">
    <name type="scientific">Candidatus Brachybacterium merdavium</name>
    <dbReference type="NCBI Taxonomy" id="2838513"/>
    <lineage>
        <taxon>Bacteria</taxon>
        <taxon>Bacillati</taxon>
        <taxon>Actinomycetota</taxon>
        <taxon>Actinomycetes</taxon>
        <taxon>Micrococcales</taxon>
        <taxon>Dermabacteraceae</taxon>
        <taxon>Brachybacterium</taxon>
    </lineage>
</organism>
<evidence type="ECO:0000313" key="2">
    <source>
        <dbReference type="EMBL" id="HJB11605.1"/>
    </source>
</evidence>
<dbReference type="Proteomes" id="UP000823823">
    <property type="component" value="Unassembled WGS sequence"/>
</dbReference>